<keyword evidence="9" id="KW-1185">Reference proteome</keyword>
<keyword evidence="2 5" id="KW-0547">Nucleotide-binding</keyword>
<dbReference type="InterPro" id="IPR000719">
    <property type="entry name" value="Prot_kinase_dom"/>
</dbReference>
<evidence type="ECO:0000256" key="4">
    <source>
        <dbReference type="ARBA" id="ARBA00022840"/>
    </source>
</evidence>
<dbReference type="InterPro" id="IPR008266">
    <property type="entry name" value="Tyr_kinase_AS"/>
</dbReference>
<dbReference type="SUPFAM" id="SSF56112">
    <property type="entry name" value="Protein kinase-like (PK-like)"/>
    <property type="match status" value="1"/>
</dbReference>
<reference evidence="9" key="1">
    <citation type="journal article" date="2019" name="Int. J. Syst. Evol. Microbiol.">
        <title>The Global Catalogue of Microorganisms (GCM) 10K type strain sequencing project: providing services to taxonomists for standard genome sequencing and annotation.</title>
        <authorList>
            <consortium name="The Broad Institute Genomics Platform"/>
            <consortium name="The Broad Institute Genome Sequencing Center for Infectious Disease"/>
            <person name="Wu L."/>
            <person name="Ma J."/>
        </authorList>
    </citation>
    <scope>NUCLEOTIDE SEQUENCE [LARGE SCALE GENOMIC DNA]</scope>
    <source>
        <strain evidence="9">JCM 17938</strain>
    </source>
</reference>
<sequence>MLPERVGPYEVLRLLGRGGMGSVYLALDDDGRTVAVKVIHPHIADEANGLRRLEREASAMMRLESPHVAEFVGMDLRSPTPYIVTRYVQGKSLHAIVTERGPLSGDALRAVYTGLAEALATIHEADVVHRDLTPRNVMMADGVPVVIDLGIAQTLDATRLTQGAIGTPGYMAPEMFEGHRAGPAADVFAWGATVVFAATGRSCFGGRTTAETMHNVLTREPELDGVPAEVRPTVTAALSKDPRRRPPASAIVQHTRSGPVAARPGPAPESEHDRRYDAHREDFRQALANGDFVRAMTAAWELHRIAAEQGDSAKVAWALRCVGEAAAAQQDHHTAARHYEEGRRLAVATGRRDIEAACIYGLGTCAAATGDPRRAEYCFEQAAGIAQETGDGVIEALAAYELGFAAEGRSDYVRAEWLYQRVRWLARNEGNRADEVLALIGLGTCAASRSAHAHAESLLEEALQIAESIGDQELQEWAVECLLQLTKGKGSPRRRR</sequence>
<dbReference type="PROSITE" id="PS50011">
    <property type="entry name" value="PROTEIN_KINASE_DOM"/>
    <property type="match status" value="1"/>
</dbReference>
<evidence type="ECO:0000256" key="6">
    <source>
        <dbReference type="SAM" id="MobiDB-lite"/>
    </source>
</evidence>
<dbReference type="Gene3D" id="1.25.40.10">
    <property type="entry name" value="Tetratricopeptide repeat domain"/>
    <property type="match status" value="1"/>
</dbReference>
<dbReference type="Proteomes" id="UP001500212">
    <property type="component" value="Unassembled WGS sequence"/>
</dbReference>
<evidence type="ECO:0000313" key="9">
    <source>
        <dbReference type="Proteomes" id="UP001500212"/>
    </source>
</evidence>
<proteinExistence type="predicted"/>
<dbReference type="Gene3D" id="3.30.200.20">
    <property type="entry name" value="Phosphorylase Kinase, domain 1"/>
    <property type="match status" value="1"/>
</dbReference>
<dbReference type="PANTHER" id="PTHR43289:SF34">
    <property type="entry name" value="SERINE_THREONINE-PROTEIN KINASE YBDM-RELATED"/>
    <property type="match status" value="1"/>
</dbReference>
<organism evidence="8 9">
    <name type="scientific">Actinoallomurus liliacearum</name>
    <dbReference type="NCBI Taxonomy" id="1080073"/>
    <lineage>
        <taxon>Bacteria</taxon>
        <taxon>Bacillati</taxon>
        <taxon>Actinomycetota</taxon>
        <taxon>Actinomycetes</taxon>
        <taxon>Streptosporangiales</taxon>
        <taxon>Thermomonosporaceae</taxon>
        <taxon>Actinoallomurus</taxon>
    </lineage>
</organism>
<keyword evidence="1" id="KW-0808">Transferase</keyword>
<evidence type="ECO:0000259" key="7">
    <source>
        <dbReference type="PROSITE" id="PS50011"/>
    </source>
</evidence>
<protein>
    <recommendedName>
        <fullName evidence="7">Protein kinase domain-containing protein</fullName>
    </recommendedName>
</protein>
<dbReference type="CDD" id="cd14014">
    <property type="entry name" value="STKc_PknB_like"/>
    <property type="match status" value="1"/>
</dbReference>
<gene>
    <name evidence="8" type="ORF">GCM10023195_34360</name>
</gene>
<dbReference type="InterPro" id="IPR011990">
    <property type="entry name" value="TPR-like_helical_dom_sf"/>
</dbReference>
<dbReference type="Pfam" id="PF13424">
    <property type="entry name" value="TPR_12"/>
    <property type="match status" value="1"/>
</dbReference>
<dbReference type="EMBL" id="BAABHJ010000008">
    <property type="protein sequence ID" value="GAA4608701.1"/>
    <property type="molecule type" value="Genomic_DNA"/>
</dbReference>
<feature type="region of interest" description="Disordered" evidence="6">
    <location>
        <begin position="239"/>
        <end position="273"/>
    </location>
</feature>
<keyword evidence="3" id="KW-0418">Kinase</keyword>
<dbReference type="RefSeq" id="WP_345354628.1">
    <property type="nucleotide sequence ID" value="NZ_BAABHJ010000008.1"/>
</dbReference>
<dbReference type="SUPFAM" id="SSF48452">
    <property type="entry name" value="TPR-like"/>
    <property type="match status" value="1"/>
</dbReference>
<dbReference type="Gene3D" id="1.10.510.10">
    <property type="entry name" value="Transferase(Phosphotransferase) domain 1"/>
    <property type="match status" value="1"/>
</dbReference>
<evidence type="ECO:0000313" key="8">
    <source>
        <dbReference type="EMBL" id="GAA4608701.1"/>
    </source>
</evidence>
<dbReference type="InterPro" id="IPR017441">
    <property type="entry name" value="Protein_kinase_ATP_BS"/>
</dbReference>
<dbReference type="PROSITE" id="PS00109">
    <property type="entry name" value="PROTEIN_KINASE_TYR"/>
    <property type="match status" value="1"/>
</dbReference>
<keyword evidence="4 5" id="KW-0067">ATP-binding</keyword>
<dbReference type="Pfam" id="PF00069">
    <property type="entry name" value="Pkinase"/>
    <property type="match status" value="1"/>
</dbReference>
<dbReference type="SMART" id="SM00028">
    <property type="entry name" value="TPR"/>
    <property type="match status" value="3"/>
</dbReference>
<feature type="domain" description="Protein kinase" evidence="7">
    <location>
        <begin position="9"/>
        <end position="257"/>
    </location>
</feature>
<evidence type="ECO:0000256" key="2">
    <source>
        <dbReference type="ARBA" id="ARBA00022741"/>
    </source>
</evidence>
<comment type="caution">
    <text evidence="8">The sequence shown here is derived from an EMBL/GenBank/DDBJ whole genome shotgun (WGS) entry which is preliminary data.</text>
</comment>
<evidence type="ECO:0000256" key="5">
    <source>
        <dbReference type="PROSITE-ProRule" id="PRU10141"/>
    </source>
</evidence>
<evidence type="ECO:0000256" key="1">
    <source>
        <dbReference type="ARBA" id="ARBA00022679"/>
    </source>
</evidence>
<name>A0ABP8TI01_9ACTN</name>
<dbReference type="InterPro" id="IPR019734">
    <property type="entry name" value="TPR_rpt"/>
</dbReference>
<dbReference type="PROSITE" id="PS00107">
    <property type="entry name" value="PROTEIN_KINASE_ATP"/>
    <property type="match status" value="1"/>
</dbReference>
<dbReference type="PANTHER" id="PTHR43289">
    <property type="entry name" value="MITOGEN-ACTIVATED PROTEIN KINASE KINASE KINASE 20-RELATED"/>
    <property type="match status" value="1"/>
</dbReference>
<evidence type="ECO:0000256" key="3">
    <source>
        <dbReference type="ARBA" id="ARBA00022777"/>
    </source>
</evidence>
<dbReference type="InterPro" id="IPR011009">
    <property type="entry name" value="Kinase-like_dom_sf"/>
</dbReference>
<accession>A0ABP8TI01</accession>
<feature type="binding site" evidence="5">
    <location>
        <position position="37"/>
    </location>
    <ligand>
        <name>ATP</name>
        <dbReference type="ChEBI" id="CHEBI:30616"/>
    </ligand>
</feature>